<evidence type="ECO:0000256" key="2">
    <source>
        <dbReference type="SAM" id="Phobius"/>
    </source>
</evidence>
<reference evidence="3" key="1">
    <citation type="submission" date="2023-01" db="EMBL/GenBank/DDBJ databases">
        <title>Genome assembly of the deep-sea coral Lophelia pertusa.</title>
        <authorList>
            <person name="Herrera S."/>
            <person name="Cordes E."/>
        </authorList>
    </citation>
    <scope>NUCLEOTIDE SEQUENCE</scope>
    <source>
        <strain evidence="3">USNM1676648</strain>
        <tissue evidence="3">Polyp</tissue>
    </source>
</reference>
<keyword evidence="1 3" id="KW-0808">Transferase</keyword>
<dbReference type="SUPFAM" id="SSF55729">
    <property type="entry name" value="Acyl-CoA N-acyltransferases (Nat)"/>
    <property type="match status" value="1"/>
</dbReference>
<dbReference type="Proteomes" id="UP001163046">
    <property type="component" value="Unassembled WGS sequence"/>
</dbReference>
<comment type="caution">
    <text evidence="3">The sequence shown here is derived from an EMBL/GenBank/DDBJ whole genome shotgun (WGS) entry which is preliminary data.</text>
</comment>
<feature type="transmembrane region" description="Helical" evidence="2">
    <location>
        <begin position="83"/>
        <end position="103"/>
    </location>
</feature>
<dbReference type="PANTHER" id="PTHR13947">
    <property type="entry name" value="GNAT FAMILY N-ACETYLTRANSFERASE"/>
    <property type="match status" value="1"/>
</dbReference>
<proteinExistence type="predicted"/>
<keyword evidence="2" id="KW-0812">Transmembrane</keyword>
<sequence length="212" mass="23908">MDSSDNREYQNLSHSYPTAKDAVTIRSFQRSDHKECLQICLDGWQEFIRNITLDVLSKSFWYVAIATVFTSLAAVLWSAWIFVVHVLIVFILCALFCIILQLSSWQLTNNWLRTDLKDIEKSYMSDEGSSHMWVAELHGKVVGMVGLIHNDSDGPGANELRRISEPSQALKGFVSKFGSSAVSVCQQGGRSHEPSMFAPRSKPCMETDHLTF</sequence>
<gene>
    <name evidence="3" type="primary">NAT8_2</name>
    <name evidence="3" type="ORF">OS493_002324</name>
</gene>
<protein>
    <submittedName>
        <fullName evidence="3">N-acetyltransferase 8</fullName>
        <ecNumber evidence="3">2.3.1.80</ecNumber>
    </submittedName>
</protein>
<organism evidence="3 4">
    <name type="scientific">Desmophyllum pertusum</name>
    <dbReference type="NCBI Taxonomy" id="174260"/>
    <lineage>
        <taxon>Eukaryota</taxon>
        <taxon>Metazoa</taxon>
        <taxon>Cnidaria</taxon>
        <taxon>Anthozoa</taxon>
        <taxon>Hexacorallia</taxon>
        <taxon>Scleractinia</taxon>
        <taxon>Caryophylliina</taxon>
        <taxon>Caryophylliidae</taxon>
        <taxon>Desmophyllum</taxon>
    </lineage>
</organism>
<dbReference type="AlphaFoldDB" id="A0A9W9YSZ8"/>
<dbReference type="EMBL" id="MU827302">
    <property type="protein sequence ID" value="KAJ7365616.1"/>
    <property type="molecule type" value="Genomic_DNA"/>
</dbReference>
<accession>A0A9W9YSZ8</accession>
<feature type="transmembrane region" description="Helical" evidence="2">
    <location>
        <begin position="59"/>
        <end position="77"/>
    </location>
</feature>
<keyword evidence="4" id="KW-1185">Reference proteome</keyword>
<keyword evidence="2" id="KW-0472">Membrane</keyword>
<keyword evidence="3" id="KW-0012">Acyltransferase</keyword>
<dbReference type="InterPro" id="IPR016181">
    <property type="entry name" value="Acyl_CoA_acyltransferase"/>
</dbReference>
<keyword evidence="2" id="KW-1133">Transmembrane helix</keyword>
<dbReference type="GO" id="GO:0047198">
    <property type="term" value="F:L-cysteine-S-conjugate N-acetyltransferase activity"/>
    <property type="evidence" value="ECO:0007669"/>
    <property type="project" value="UniProtKB-EC"/>
</dbReference>
<evidence type="ECO:0000313" key="3">
    <source>
        <dbReference type="EMBL" id="KAJ7365616.1"/>
    </source>
</evidence>
<dbReference type="PANTHER" id="PTHR13947:SF37">
    <property type="entry name" value="LD18367P"/>
    <property type="match status" value="1"/>
</dbReference>
<dbReference type="InterPro" id="IPR050769">
    <property type="entry name" value="NAT_camello-type"/>
</dbReference>
<dbReference type="OrthoDB" id="41532at2759"/>
<dbReference type="Gene3D" id="3.40.630.30">
    <property type="match status" value="1"/>
</dbReference>
<evidence type="ECO:0000256" key="1">
    <source>
        <dbReference type="ARBA" id="ARBA00022679"/>
    </source>
</evidence>
<name>A0A9W9YSZ8_9CNID</name>
<dbReference type="EC" id="2.3.1.80" evidence="3"/>
<evidence type="ECO:0000313" key="4">
    <source>
        <dbReference type="Proteomes" id="UP001163046"/>
    </source>
</evidence>